<dbReference type="SMART" id="SM00382">
    <property type="entry name" value="AAA"/>
    <property type="match status" value="1"/>
</dbReference>
<evidence type="ECO:0000313" key="6">
    <source>
        <dbReference type="EMBL" id="MEJ8474028.1"/>
    </source>
</evidence>
<evidence type="ECO:0000256" key="2">
    <source>
        <dbReference type="ARBA" id="ARBA00022448"/>
    </source>
</evidence>
<dbReference type="SUPFAM" id="SSF52540">
    <property type="entry name" value="P-loop containing nucleoside triphosphate hydrolases"/>
    <property type="match status" value="1"/>
</dbReference>
<name>A0ABU8TJL6_9HYPH</name>
<evidence type="ECO:0000256" key="1">
    <source>
        <dbReference type="ARBA" id="ARBA00005417"/>
    </source>
</evidence>
<sequence>MTAQDPKAPILELKALNKAYGALQVTRDLSLAVMPGEIHAVIGPNGAGKTTLIGQISGETSSDSGQVVFGGKDVTGWCVASRARAGLGRTFQITAILPEFTVLENVALGVQAHQGHSFRFLRAAASDQKLNDKALQILGDVGLAERAALRAGSLSHGEKRMLELALALAVEPKLLLLDEPMAGTGPDETARLIGILKSLKSRCPMLLVEHDMGAVFQLADRISVLVYGEIVASGMPEEIRADPKVRQAYLGEDDAA</sequence>
<reference evidence="6 7" key="1">
    <citation type="submission" date="2024-02" db="EMBL/GenBank/DDBJ databases">
        <title>Roseibium algae sp. nov., isolated from marine alga (Grateloupia sp.), showing potential in myo-inositol conversion.</title>
        <authorList>
            <person name="Wang Y."/>
        </authorList>
    </citation>
    <scope>NUCLEOTIDE SEQUENCE [LARGE SCALE GENOMIC DNA]</scope>
    <source>
        <strain evidence="6 7">H3510</strain>
    </source>
</reference>
<dbReference type="InterPro" id="IPR027417">
    <property type="entry name" value="P-loop_NTPase"/>
</dbReference>
<evidence type="ECO:0000313" key="7">
    <source>
        <dbReference type="Proteomes" id="UP001385499"/>
    </source>
</evidence>
<dbReference type="GO" id="GO:0005524">
    <property type="term" value="F:ATP binding"/>
    <property type="evidence" value="ECO:0007669"/>
    <property type="project" value="UniProtKB-KW"/>
</dbReference>
<dbReference type="InterPro" id="IPR032823">
    <property type="entry name" value="BCA_ABC_TP_C"/>
</dbReference>
<dbReference type="PROSITE" id="PS50893">
    <property type="entry name" value="ABC_TRANSPORTER_2"/>
    <property type="match status" value="1"/>
</dbReference>
<keyword evidence="2" id="KW-0813">Transport</keyword>
<accession>A0ABU8TJL6</accession>
<dbReference type="RefSeq" id="WP_340273736.1">
    <property type="nucleotide sequence ID" value="NZ_JBAKIA010000004.1"/>
</dbReference>
<organism evidence="6 7">
    <name type="scientific">Roseibium algae</name>
    <dbReference type="NCBI Taxonomy" id="3123038"/>
    <lineage>
        <taxon>Bacteria</taxon>
        <taxon>Pseudomonadati</taxon>
        <taxon>Pseudomonadota</taxon>
        <taxon>Alphaproteobacteria</taxon>
        <taxon>Hyphomicrobiales</taxon>
        <taxon>Stappiaceae</taxon>
        <taxon>Roseibium</taxon>
    </lineage>
</organism>
<dbReference type="PANTHER" id="PTHR45772">
    <property type="entry name" value="CONSERVED COMPONENT OF ABC TRANSPORTER FOR NATURAL AMINO ACIDS-RELATED"/>
    <property type="match status" value="1"/>
</dbReference>
<protein>
    <submittedName>
        <fullName evidence="6">ABC transporter ATP-binding protein</fullName>
    </submittedName>
</protein>
<dbReference type="EMBL" id="JBAKIA010000004">
    <property type="protein sequence ID" value="MEJ8474028.1"/>
    <property type="molecule type" value="Genomic_DNA"/>
</dbReference>
<evidence type="ECO:0000256" key="4">
    <source>
        <dbReference type="ARBA" id="ARBA00022840"/>
    </source>
</evidence>
<dbReference type="Gene3D" id="3.40.50.300">
    <property type="entry name" value="P-loop containing nucleotide triphosphate hydrolases"/>
    <property type="match status" value="1"/>
</dbReference>
<evidence type="ECO:0000259" key="5">
    <source>
        <dbReference type="PROSITE" id="PS50893"/>
    </source>
</evidence>
<evidence type="ECO:0000256" key="3">
    <source>
        <dbReference type="ARBA" id="ARBA00022741"/>
    </source>
</evidence>
<comment type="similarity">
    <text evidence="1">Belongs to the ABC transporter superfamily.</text>
</comment>
<dbReference type="Proteomes" id="UP001385499">
    <property type="component" value="Unassembled WGS sequence"/>
</dbReference>
<keyword evidence="7" id="KW-1185">Reference proteome</keyword>
<dbReference type="PROSITE" id="PS00211">
    <property type="entry name" value="ABC_TRANSPORTER_1"/>
    <property type="match status" value="1"/>
</dbReference>
<proteinExistence type="inferred from homology"/>
<keyword evidence="4 6" id="KW-0067">ATP-binding</keyword>
<keyword evidence="3" id="KW-0547">Nucleotide-binding</keyword>
<comment type="caution">
    <text evidence="6">The sequence shown here is derived from an EMBL/GenBank/DDBJ whole genome shotgun (WGS) entry which is preliminary data.</text>
</comment>
<gene>
    <name evidence="6" type="ORF">V6575_08000</name>
</gene>
<dbReference type="Pfam" id="PF12399">
    <property type="entry name" value="BCA_ABC_TP_C"/>
    <property type="match status" value="1"/>
</dbReference>
<dbReference type="InterPro" id="IPR003439">
    <property type="entry name" value="ABC_transporter-like_ATP-bd"/>
</dbReference>
<dbReference type="InterPro" id="IPR003593">
    <property type="entry name" value="AAA+_ATPase"/>
</dbReference>
<dbReference type="PANTHER" id="PTHR45772:SF2">
    <property type="entry name" value="ABC TRANSPORTER ATP-BINDING PROTEIN"/>
    <property type="match status" value="1"/>
</dbReference>
<dbReference type="CDD" id="cd03219">
    <property type="entry name" value="ABC_Mj1267_LivG_branched"/>
    <property type="match status" value="1"/>
</dbReference>
<dbReference type="InterPro" id="IPR017871">
    <property type="entry name" value="ABC_transporter-like_CS"/>
</dbReference>
<dbReference type="InterPro" id="IPR051120">
    <property type="entry name" value="ABC_AA/LPS_Transport"/>
</dbReference>
<dbReference type="Pfam" id="PF00005">
    <property type="entry name" value="ABC_tran"/>
    <property type="match status" value="1"/>
</dbReference>
<feature type="domain" description="ABC transporter" evidence="5">
    <location>
        <begin position="11"/>
        <end position="252"/>
    </location>
</feature>